<accession>A0A5C4RHT1</accession>
<protein>
    <recommendedName>
        <fullName evidence="2">isochorismatase</fullName>
        <ecNumber evidence="2">3.3.2.1</ecNumber>
    </recommendedName>
</protein>
<organism evidence="8 9">
    <name type="scientific">Photorhabdus luminescens subsp. sonorensis</name>
    <dbReference type="NCBI Taxonomy" id="1173677"/>
    <lineage>
        <taxon>Bacteria</taxon>
        <taxon>Pseudomonadati</taxon>
        <taxon>Pseudomonadota</taxon>
        <taxon>Gammaproteobacteria</taxon>
        <taxon>Enterobacterales</taxon>
        <taxon>Morganellaceae</taxon>
        <taxon>Photorhabdus</taxon>
    </lineage>
</organism>
<dbReference type="PANTHER" id="PTHR43540:SF3">
    <property type="entry name" value="ENTEROBACTIN SYNTHASE COMPONENT B"/>
    <property type="match status" value="1"/>
</dbReference>
<evidence type="ECO:0000256" key="2">
    <source>
        <dbReference type="ARBA" id="ARBA00012100"/>
    </source>
</evidence>
<evidence type="ECO:0000256" key="5">
    <source>
        <dbReference type="ARBA" id="ARBA00022801"/>
    </source>
</evidence>
<dbReference type="PANTHER" id="PTHR43540">
    <property type="entry name" value="PEROXYUREIDOACRYLATE/UREIDOACRYLATE AMIDOHYDROLASE-RELATED"/>
    <property type="match status" value="1"/>
</dbReference>
<reference evidence="8 9" key="1">
    <citation type="submission" date="2019-01" db="EMBL/GenBank/DDBJ databases">
        <title>Draft genome assembly of Photorhabdus luminescens subsp. sonorensis Caborca.</title>
        <authorList>
            <person name="Duong D.A."/>
            <person name="Espinosa-Artiles P."/>
            <person name="Orozco R.A."/>
            <person name="Molnar I."/>
            <person name="Stock P."/>
        </authorList>
    </citation>
    <scope>NUCLEOTIDE SEQUENCE [LARGE SCALE GENOMIC DNA]</scope>
    <source>
        <strain evidence="8 9">Caborca</strain>
    </source>
</reference>
<dbReference type="InterPro" id="IPR016291">
    <property type="entry name" value="Isochorismatase"/>
</dbReference>
<evidence type="ECO:0000313" key="8">
    <source>
        <dbReference type="EMBL" id="TNH43221.1"/>
    </source>
</evidence>
<dbReference type="InterPro" id="IPR036380">
    <property type="entry name" value="Isochorismatase-like_sf"/>
</dbReference>
<gene>
    <name evidence="8" type="ORF">EP164_12585</name>
</gene>
<evidence type="ECO:0000259" key="7">
    <source>
        <dbReference type="Pfam" id="PF00857"/>
    </source>
</evidence>
<name>A0A5C4RHT1_PHOLU</name>
<dbReference type="Pfam" id="PF00857">
    <property type="entry name" value="Isochorismatase"/>
    <property type="match status" value="1"/>
</dbReference>
<dbReference type="EC" id="3.3.2.1" evidence="2"/>
<dbReference type="PIRSF" id="PIRSF001111">
    <property type="entry name" value="Isochorismatase"/>
    <property type="match status" value="1"/>
</dbReference>
<dbReference type="SUPFAM" id="SSF52499">
    <property type="entry name" value="Isochorismatase-like hydrolases"/>
    <property type="match status" value="1"/>
</dbReference>
<dbReference type="AlphaFoldDB" id="A0A5C4RHT1"/>
<dbReference type="InterPro" id="IPR000868">
    <property type="entry name" value="Isochorismatase-like_dom"/>
</dbReference>
<evidence type="ECO:0000256" key="3">
    <source>
        <dbReference type="ARBA" id="ARBA00022450"/>
    </source>
</evidence>
<dbReference type="Gene3D" id="3.40.50.850">
    <property type="entry name" value="Isochorismatase-like"/>
    <property type="match status" value="1"/>
</dbReference>
<dbReference type="Proteomes" id="UP000307592">
    <property type="component" value="Unassembled WGS sequence"/>
</dbReference>
<evidence type="ECO:0000256" key="4">
    <source>
        <dbReference type="ARBA" id="ARBA00022553"/>
    </source>
</evidence>
<evidence type="ECO:0000256" key="1">
    <source>
        <dbReference type="ARBA" id="ARBA00004924"/>
    </source>
</evidence>
<comment type="pathway">
    <text evidence="1">Siderophore biosynthesis.</text>
</comment>
<evidence type="ECO:0000256" key="6">
    <source>
        <dbReference type="ARBA" id="ARBA00048590"/>
    </source>
</evidence>
<sequence length="217" mass="24674">MTIPSLKNYGLPQPKDFPGNKVSWLFEPHKAILLIHDMQDYFLQFFGNNSPLVNKLIENIHLLKVFCKEKQIPIIYTAQPKVQSDEDRALLNDIWGAGLNRAPHLQNISHDLTPDNDDIVIVKWRYSAFQRSSLEETIKELGRDQLIICGVYGHIGCMITAVDAFMRDIKPFLVGDAIADFTLEDHLMALKYVAERSGMVVSTKEIISSVNFDKSDL</sequence>
<feature type="domain" description="Isochorismatase-like" evidence="7">
    <location>
        <begin position="32"/>
        <end position="204"/>
    </location>
</feature>
<dbReference type="GO" id="GO:0008908">
    <property type="term" value="F:isochorismatase activity"/>
    <property type="evidence" value="ECO:0007669"/>
    <property type="project" value="UniProtKB-EC"/>
</dbReference>
<dbReference type="FunFam" id="3.40.50.850:FF:000002">
    <property type="entry name" value="Vibriobactin-specific isochorismatase"/>
    <property type="match status" value="1"/>
</dbReference>
<keyword evidence="5" id="KW-0378">Hydrolase</keyword>
<comment type="caution">
    <text evidence="8">The sequence shown here is derived from an EMBL/GenBank/DDBJ whole genome shotgun (WGS) entry which is preliminary data.</text>
</comment>
<evidence type="ECO:0000313" key="9">
    <source>
        <dbReference type="Proteomes" id="UP000307592"/>
    </source>
</evidence>
<dbReference type="InterPro" id="IPR050272">
    <property type="entry name" value="Isochorismatase-like_hydrls"/>
</dbReference>
<dbReference type="EMBL" id="SBIJ01000019">
    <property type="protein sequence ID" value="TNH43221.1"/>
    <property type="molecule type" value="Genomic_DNA"/>
</dbReference>
<dbReference type="PRINTS" id="PR01398">
    <property type="entry name" value="ISCHRISMTASE"/>
</dbReference>
<keyword evidence="3" id="KW-0596">Phosphopantetheine</keyword>
<keyword evidence="4" id="KW-0597">Phosphoprotein</keyword>
<comment type="catalytic activity">
    <reaction evidence="6">
        <text>isochorismate + H2O = (2S,3S)-2,3-dihydroxy-2,3-dihydrobenzoate + pyruvate</text>
        <dbReference type="Rhea" id="RHEA:11112"/>
        <dbReference type="ChEBI" id="CHEBI:15361"/>
        <dbReference type="ChEBI" id="CHEBI:15377"/>
        <dbReference type="ChEBI" id="CHEBI:29780"/>
        <dbReference type="ChEBI" id="CHEBI:58764"/>
        <dbReference type="EC" id="3.3.2.1"/>
    </reaction>
</comment>
<proteinExistence type="predicted"/>